<dbReference type="AlphaFoldDB" id="M1Q7J0"/>
<proteinExistence type="predicted"/>
<dbReference type="BioCyc" id="MMAZ1236903:G139K-2892-MONOMER"/>
<reference evidence="1 2" key="1">
    <citation type="journal article" date="2013" name="Genome Announc.">
        <title>Complete Genome of a Methanosarcina mazei Strain Isolated from Sediment Samples from an Amazonian Flooded Area.</title>
        <authorList>
            <person name="Assis das Gracas D."/>
            <person name="Thiago Juca Ramos R."/>
            <person name="Vieira Araujo A.C."/>
            <person name="Zahlouth R."/>
            <person name="Ribeiro Carneiro A."/>
            <person name="Souza Lopes T."/>
            <person name="Azevedo Barauna R."/>
            <person name="Azevedo V."/>
            <person name="Cruz Schneider M.P."/>
            <person name="Pellizari V.H."/>
            <person name="Silva A."/>
        </authorList>
    </citation>
    <scope>NUCLEOTIDE SEQUENCE [LARGE SCALE GENOMIC DNA]</scope>
    <source>
        <strain evidence="1 2">Tuc01</strain>
    </source>
</reference>
<protein>
    <submittedName>
        <fullName evidence="1">Uncharacterized protein</fullName>
    </submittedName>
</protein>
<name>M1Q7J0_METMZ</name>
<accession>M1Q7J0</accession>
<dbReference type="Proteomes" id="UP000011718">
    <property type="component" value="Chromosome"/>
</dbReference>
<dbReference type="KEGG" id="mmaz:MmTuc01_3036"/>
<sequence>MRNTQFCELGYSMDYMNTPYLTDNRPINYETIVRKNNPEKYA</sequence>
<evidence type="ECO:0000313" key="1">
    <source>
        <dbReference type="EMBL" id="AGF98305.1"/>
    </source>
</evidence>
<gene>
    <name evidence="1" type="ORF">MmTuc01_3036</name>
</gene>
<evidence type="ECO:0000313" key="2">
    <source>
        <dbReference type="Proteomes" id="UP000011718"/>
    </source>
</evidence>
<organism evidence="1 2">
    <name type="scientific">Methanosarcina mazei Tuc01</name>
    <dbReference type="NCBI Taxonomy" id="1236903"/>
    <lineage>
        <taxon>Archaea</taxon>
        <taxon>Methanobacteriati</taxon>
        <taxon>Methanobacteriota</taxon>
        <taxon>Stenosarchaea group</taxon>
        <taxon>Methanomicrobia</taxon>
        <taxon>Methanosarcinales</taxon>
        <taxon>Methanosarcinaceae</taxon>
        <taxon>Methanosarcina</taxon>
    </lineage>
</organism>
<dbReference type="HOGENOM" id="CLU_3245371_0_0_2"/>
<dbReference type="EMBL" id="CP004144">
    <property type="protein sequence ID" value="AGF98305.1"/>
    <property type="molecule type" value="Genomic_DNA"/>
</dbReference>